<evidence type="ECO:0000313" key="2">
    <source>
        <dbReference type="EMBL" id="NMO96845.1"/>
    </source>
</evidence>
<keyword evidence="1" id="KW-0175">Coiled coil</keyword>
<dbReference type="Proteomes" id="UP000565468">
    <property type="component" value="Unassembled WGS sequence"/>
</dbReference>
<dbReference type="EMBL" id="JABBPN010000013">
    <property type="protein sequence ID" value="NMO96845.1"/>
    <property type="molecule type" value="Genomic_DNA"/>
</dbReference>
<dbReference type="RefSeq" id="WP_169505639.1">
    <property type="nucleotide sequence ID" value="NZ_JABBPN010000013.1"/>
</dbReference>
<reference evidence="2 3" key="1">
    <citation type="submission" date="2020-04" db="EMBL/GenBank/DDBJ databases">
        <title>Paenibacillus algicola sp. nov., a novel marine bacterium producing alginate lyase.</title>
        <authorList>
            <person name="Huang H."/>
        </authorList>
    </citation>
    <scope>NUCLEOTIDE SEQUENCE [LARGE SCALE GENOMIC DNA]</scope>
    <source>
        <strain evidence="2 3">L7-75</strain>
    </source>
</reference>
<keyword evidence="3" id="KW-1185">Reference proteome</keyword>
<evidence type="ECO:0000256" key="1">
    <source>
        <dbReference type="SAM" id="Coils"/>
    </source>
</evidence>
<proteinExistence type="predicted"/>
<feature type="coiled-coil region" evidence="1">
    <location>
        <begin position="43"/>
        <end position="77"/>
    </location>
</feature>
<dbReference type="PROSITE" id="PS51257">
    <property type="entry name" value="PROKAR_LIPOPROTEIN"/>
    <property type="match status" value="1"/>
</dbReference>
<gene>
    <name evidence="2" type="ORF">HII30_13855</name>
</gene>
<name>A0A848M889_PAELE</name>
<accession>A0A848M889</accession>
<comment type="caution">
    <text evidence="2">The sequence shown here is derived from an EMBL/GenBank/DDBJ whole genome shotgun (WGS) entry which is preliminary data.</text>
</comment>
<protein>
    <submittedName>
        <fullName evidence="2">Uncharacterized protein</fullName>
    </submittedName>
</protein>
<organism evidence="2 3">
    <name type="scientific">Paenibacillus lemnae</name>
    <dbReference type="NCBI Taxonomy" id="1330551"/>
    <lineage>
        <taxon>Bacteria</taxon>
        <taxon>Bacillati</taxon>
        <taxon>Bacillota</taxon>
        <taxon>Bacilli</taxon>
        <taxon>Bacillales</taxon>
        <taxon>Paenibacillaceae</taxon>
        <taxon>Paenibacillus</taxon>
    </lineage>
</organism>
<sequence length="176" mass="20472">MKKYLIILSFIASVSLVGCTNDRPEQMNITNTNQDPIVTDQDKESLQKENEELKLKLNELEAKLQEHDIAKEILNESFKLIGAMNDKNIDYLNSIMGPNVKFSEDSDKIITAKYGEMNFISIRMNELQYRGYVQQEEAEDKFQVFLARVYKEGNIAIYIDFIKVDDMWKYNGHVTN</sequence>
<dbReference type="AlphaFoldDB" id="A0A848M889"/>
<evidence type="ECO:0000313" key="3">
    <source>
        <dbReference type="Proteomes" id="UP000565468"/>
    </source>
</evidence>